<keyword evidence="4" id="KW-1185">Reference proteome</keyword>
<dbReference type="Proteomes" id="UP000594454">
    <property type="component" value="Chromosome 4"/>
</dbReference>
<gene>
    <name evidence="3" type="ORF">HERILL_LOCUS11772</name>
</gene>
<proteinExistence type="predicted"/>
<feature type="region of interest" description="Disordered" evidence="1">
    <location>
        <begin position="25"/>
        <end position="91"/>
    </location>
</feature>
<name>A0A7R8UY89_HERIL</name>
<keyword evidence="2" id="KW-0732">Signal</keyword>
<feature type="chain" id="PRO_5030655210" evidence="2">
    <location>
        <begin position="20"/>
        <end position="91"/>
    </location>
</feature>
<dbReference type="EMBL" id="LR899012">
    <property type="protein sequence ID" value="CAD7089202.1"/>
    <property type="molecule type" value="Genomic_DNA"/>
</dbReference>
<evidence type="ECO:0000313" key="4">
    <source>
        <dbReference type="Proteomes" id="UP000594454"/>
    </source>
</evidence>
<dbReference type="AlphaFoldDB" id="A0A7R8UY89"/>
<evidence type="ECO:0000313" key="3">
    <source>
        <dbReference type="EMBL" id="CAD7089202.1"/>
    </source>
</evidence>
<feature type="signal peptide" evidence="2">
    <location>
        <begin position="1"/>
        <end position="19"/>
    </location>
</feature>
<accession>A0A7R8UY89</accession>
<evidence type="ECO:0000256" key="1">
    <source>
        <dbReference type="SAM" id="MobiDB-lite"/>
    </source>
</evidence>
<sequence>MRTTWLFVLVAFSIAIVSSKFADEYEDPELSPDVHGSKGSLIDFFNEDVERSPRSAGGNSKPQRPNKRPNKKKPNKKKPNKKKPNKKPNRS</sequence>
<reference evidence="3 4" key="1">
    <citation type="submission" date="2020-11" db="EMBL/GenBank/DDBJ databases">
        <authorList>
            <person name="Wallbank WR R."/>
            <person name="Pardo Diaz C."/>
            <person name="Kozak K."/>
            <person name="Martin S."/>
            <person name="Jiggins C."/>
            <person name="Moest M."/>
            <person name="Warren A I."/>
            <person name="Generalovic N T."/>
            <person name="Byers J.R.P. K."/>
            <person name="Montejo-Kovacevich G."/>
            <person name="Yen C E."/>
        </authorList>
    </citation>
    <scope>NUCLEOTIDE SEQUENCE [LARGE SCALE GENOMIC DNA]</scope>
</reference>
<organism evidence="3 4">
    <name type="scientific">Hermetia illucens</name>
    <name type="common">Black soldier fly</name>
    <dbReference type="NCBI Taxonomy" id="343691"/>
    <lineage>
        <taxon>Eukaryota</taxon>
        <taxon>Metazoa</taxon>
        <taxon>Ecdysozoa</taxon>
        <taxon>Arthropoda</taxon>
        <taxon>Hexapoda</taxon>
        <taxon>Insecta</taxon>
        <taxon>Pterygota</taxon>
        <taxon>Neoptera</taxon>
        <taxon>Endopterygota</taxon>
        <taxon>Diptera</taxon>
        <taxon>Brachycera</taxon>
        <taxon>Stratiomyomorpha</taxon>
        <taxon>Stratiomyidae</taxon>
        <taxon>Hermetiinae</taxon>
        <taxon>Hermetia</taxon>
    </lineage>
</organism>
<feature type="compositionally biased region" description="Basic residues" evidence="1">
    <location>
        <begin position="64"/>
        <end position="91"/>
    </location>
</feature>
<protein>
    <submittedName>
        <fullName evidence="3">Uncharacterized protein</fullName>
    </submittedName>
</protein>
<evidence type="ECO:0000256" key="2">
    <source>
        <dbReference type="SAM" id="SignalP"/>
    </source>
</evidence>